<comment type="caution">
    <text evidence="3">The sequence shown here is derived from an EMBL/GenBank/DDBJ whole genome shotgun (WGS) entry which is preliminary data.</text>
</comment>
<reference evidence="3 4" key="1">
    <citation type="journal article" date="2021" name="Sci. Rep.">
        <title>Phenotypic and genomic hallmarks of a novel, potentially pathogenic rapidly growing Mycobacterium species related to the Mycobacterium fortuitum complex.</title>
        <authorList>
            <person name="Gharbi R."/>
            <person name="Khanna V."/>
            <person name="Frigui W."/>
            <person name="Mhenni B."/>
            <person name="Brosch R."/>
            <person name="Mardassi H."/>
        </authorList>
    </citation>
    <scope>NUCLEOTIDE SEQUENCE [LARGE SCALE GENOMIC DNA]</scope>
    <source>
        <strain evidence="3 4">TNTM28</strain>
    </source>
</reference>
<feature type="compositionally biased region" description="Polar residues" evidence="1">
    <location>
        <begin position="66"/>
        <end position="75"/>
    </location>
</feature>
<dbReference type="RefSeq" id="WP_217157956.1">
    <property type="nucleotide sequence ID" value="NZ_VOMB01000016.1"/>
</dbReference>
<sequence length="86" mass="8988">MAPKRLARRVALTAGAAAFVGMVSLTAACGETTQPPEESTTTTTTTTTTTPPVKPTENFPDFGPTMDTTGPNSFEPTDRAPRDPGF</sequence>
<gene>
    <name evidence="3" type="ORF">FR943_13950</name>
</gene>
<evidence type="ECO:0000256" key="1">
    <source>
        <dbReference type="SAM" id="MobiDB-lite"/>
    </source>
</evidence>
<feature type="region of interest" description="Disordered" evidence="1">
    <location>
        <begin position="30"/>
        <end position="86"/>
    </location>
</feature>
<name>A0ABS6KMV0_9MYCO</name>
<feature type="chain" id="PRO_5047054214" description="Lipoprotein" evidence="2">
    <location>
        <begin position="28"/>
        <end position="86"/>
    </location>
</feature>
<evidence type="ECO:0000313" key="3">
    <source>
        <dbReference type="EMBL" id="MBU9764940.1"/>
    </source>
</evidence>
<keyword evidence="4" id="KW-1185">Reference proteome</keyword>
<dbReference type="PROSITE" id="PS51257">
    <property type="entry name" value="PROKAR_LIPOPROTEIN"/>
    <property type="match status" value="1"/>
</dbReference>
<feature type="compositionally biased region" description="Basic and acidic residues" evidence="1">
    <location>
        <begin position="76"/>
        <end position="86"/>
    </location>
</feature>
<protein>
    <recommendedName>
        <fullName evidence="5">Lipoprotein</fullName>
    </recommendedName>
</protein>
<accession>A0ABS6KMV0</accession>
<keyword evidence="2" id="KW-0732">Signal</keyword>
<evidence type="ECO:0000313" key="4">
    <source>
        <dbReference type="Proteomes" id="UP000812982"/>
    </source>
</evidence>
<evidence type="ECO:0000256" key="2">
    <source>
        <dbReference type="SAM" id="SignalP"/>
    </source>
</evidence>
<feature type="signal peptide" evidence="2">
    <location>
        <begin position="1"/>
        <end position="27"/>
    </location>
</feature>
<organism evidence="3 4">
    <name type="scientific">[Mycobacterium] fortunisiensis</name>
    <dbReference type="NCBI Taxonomy" id="2600579"/>
    <lineage>
        <taxon>Bacteria</taxon>
        <taxon>Bacillati</taxon>
        <taxon>Actinomycetota</taxon>
        <taxon>Actinomycetes</taxon>
        <taxon>Mycobacteriales</taxon>
        <taxon>Mycobacteriaceae</taxon>
        <taxon>Mycolicibacterium</taxon>
    </lineage>
</organism>
<dbReference type="EMBL" id="VOMB01000016">
    <property type="protein sequence ID" value="MBU9764940.1"/>
    <property type="molecule type" value="Genomic_DNA"/>
</dbReference>
<dbReference type="Proteomes" id="UP000812982">
    <property type="component" value="Unassembled WGS sequence"/>
</dbReference>
<proteinExistence type="predicted"/>
<evidence type="ECO:0008006" key="5">
    <source>
        <dbReference type="Google" id="ProtNLM"/>
    </source>
</evidence>
<feature type="compositionally biased region" description="Low complexity" evidence="1">
    <location>
        <begin position="31"/>
        <end position="57"/>
    </location>
</feature>